<dbReference type="InterPro" id="IPR001387">
    <property type="entry name" value="Cro/C1-type_HTH"/>
</dbReference>
<accession>B6WRT8</accession>
<gene>
    <name evidence="1" type="ORF">DESPIG_00779</name>
</gene>
<dbReference type="EMBL" id="ABXU01000025">
    <property type="protein sequence ID" value="EEB34291.1"/>
    <property type="molecule type" value="Genomic_DNA"/>
</dbReference>
<evidence type="ECO:0000313" key="2">
    <source>
        <dbReference type="Proteomes" id="UP000003676"/>
    </source>
</evidence>
<dbReference type="Proteomes" id="UP000003676">
    <property type="component" value="Unassembled WGS sequence"/>
</dbReference>
<reference evidence="1 2" key="1">
    <citation type="submission" date="2008-10" db="EMBL/GenBank/DDBJ databases">
        <title>Draft genome sequence of Desulvovibrio piger (ATCC 29098).</title>
        <authorList>
            <person name="Sudarsanam P."/>
            <person name="Ley R."/>
            <person name="Guruge J."/>
            <person name="Turnbaugh P.J."/>
            <person name="Mahowald M."/>
            <person name="Liep D."/>
            <person name="Gordon J."/>
        </authorList>
    </citation>
    <scope>NUCLEOTIDE SEQUENCE [LARGE SCALE GENOMIC DNA]</scope>
    <source>
        <strain evidence="1 2">ATCC 29098</strain>
    </source>
</reference>
<dbReference type="AlphaFoldDB" id="B6WRT8"/>
<dbReference type="RefSeq" id="WP_006004928.1">
    <property type="nucleotide sequence ID" value="NZ_DS996354.1"/>
</dbReference>
<dbReference type="HOGENOM" id="CLU_2407394_0_0_7"/>
<dbReference type="eggNOG" id="ENOG50318CS">
    <property type="taxonomic scope" value="Bacteria"/>
</dbReference>
<sequence>MTSLNLPRSVLLRVWMKEHFIRSKDLADQLGVTPQRVNMMIRAETMPSHHHATCLRLGFPEDLLPKPFDGRPGPVSCPPIFPGLTQTADVPSGVGHE</sequence>
<reference evidence="1 2" key="2">
    <citation type="submission" date="2008-10" db="EMBL/GenBank/DDBJ databases">
        <authorList>
            <person name="Fulton L."/>
            <person name="Clifton S."/>
            <person name="Fulton B."/>
            <person name="Xu J."/>
            <person name="Minx P."/>
            <person name="Pepin K.H."/>
            <person name="Johnson M."/>
            <person name="Bhonagiri V."/>
            <person name="Nash W.E."/>
            <person name="Mardis E.R."/>
            <person name="Wilson R.K."/>
        </authorList>
    </citation>
    <scope>NUCLEOTIDE SEQUENCE [LARGE SCALE GENOMIC DNA]</scope>
    <source>
        <strain evidence="1 2">ATCC 29098</strain>
    </source>
</reference>
<name>B6WRT8_9BACT</name>
<comment type="caution">
    <text evidence="1">The sequence shown here is derived from an EMBL/GenBank/DDBJ whole genome shotgun (WGS) entry which is preliminary data.</text>
</comment>
<evidence type="ECO:0000313" key="1">
    <source>
        <dbReference type="EMBL" id="EEB34291.1"/>
    </source>
</evidence>
<proteinExistence type="predicted"/>
<organism evidence="1 2">
    <name type="scientific">Desulfovibrio piger ATCC 29098</name>
    <dbReference type="NCBI Taxonomy" id="411464"/>
    <lineage>
        <taxon>Bacteria</taxon>
        <taxon>Pseudomonadati</taxon>
        <taxon>Thermodesulfobacteriota</taxon>
        <taxon>Desulfovibrionia</taxon>
        <taxon>Desulfovibrionales</taxon>
        <taxon>Desulfovibrionaceae</taxon>
        <taxon>Desulfovibrio</taxon>
    </lineage>
</organism>
<protein>
    <submittedName>
        <fullName evidence="1">Uncharacterized protein</fullName>
    </submittedName>
</protein>
<dbReference type="CDD" id="cd00093">
    <property type="entry name" value="HTH_XRE"/>
    <property type="match status" value="1"/>
</dbReference>